<comment type="caution">
    <text evidence="3">The sequence shown here is derived from an EMBL/GenBank/DDBJ whole genome shotgun (WGS) entry which is preliminary data.</text>
</comment>
<dbReference type="HOGENOM" id="CLU_871464_0_0_1"/>
<proteinExistence type="predicted"/>
<dbReference type="OMA" id="ACHVAID"/>
<reference evidence="3 4" key="1">
    <citation type="journal article" date="2015" name="Mol. Plant Microbe Interact.">
        <title>Genome, transcriptome, and functional analyses of Penicillium expansum provide new insights into secondary metabolism and pathogenicity.</title>
        <authorList>
            <person name="Ballester A.R."/>
            <person name="Marcet-Houben M."/>
            <person name="Levin E."/>
            <person name="Sela N."/>
            <person name="Selma-Lazaro C."/>
            <person name="Carmona L."/>
            <person name="Wisniewski M."/>
            <person name="Droby S."/>
            <person name="Gonzalez-Candelas L."/>
            <person name="Gabaldon T."/>
        </authorList>
    </citation>
    <scope>NUCLEOTIDE SEQUENCE [LARGE SCALE GENOMIC DNA]</scope>
    <source>
        <strain evidence="3 4">PHI-1</strain>
    </source>
</reference>
<feature type="chain" id="PRO_5002001701" evidence="2">
    <location>
        <begin position="28"/>
        <end position="327"/>
    </location>
</feature>
<feature type="compositionally biased region" description="Polar residues" evidence="1">
    <location>
        <begin position="267"/>
        <end position="288"/>
    </location>
</feature>
<keyword evidence="4" id="KW-1185">Reference proteome</keyword>
<feature type="compositionally biased region" description="Polar residues" evidence="1">
    <location>
        <begin position="184"/>
        <end position="196"/>
    </location>
</feature>
<feature type="region of interest" description="Disordered" evidence="1">
    <location>
        <begin position="267"/>
        <end position="305"/>
    </location>
</feature>
<feature type="signal peptide" evidence="2">
    <location>
        <begin position="1"/>
        <end position="27"/>
    </location>
</feature>
<dbReference type="PhylomeDB" id="A0A0A2KTT8"/>
<dbReference type="AlphaFoldDB" id="A0A0A2KTT8"/>
<dbReference type="OrthoDB" id="4344543at2759"/>
<feature type="region of interest" description="Disordered" evidence="1">
    <location>
        <begin position="184"/>
        <end position="213"/>
    </location>
</feature>
<accession>A0A0A2KTT8</accession>
<name>A0A0A2KTT8_PENIT</name>
<evidence type="ECO:0000313" key="4">
    <source>
        <dbReference type="Proteomes" id="UP000030104"/>
    </source>
</evidence>
<sequence length="327" mass="35305">MRSGLDTPGALPLLILIAFSLLTLVPSLPNLYNSKFADFSFFTGAARRTSPFQPISSSLESTNQVACPEVPLLQDSVTELEPKAPPVNEPRKSWILATSHRSRGNRAPLTARVGIAAPVPASETTAIANKSQLSSLTRESSFSFSRRARAFRTYFIRQLDDYPFLTSFSNRSLVADATHPCPTITMNESLPTSDDQSPPSIPPYNNSSDSMQGKLQPFPTFLRDMCQQACHVAIDFGKSVGLHGAEYAKSFSLPDWIKGVPTSLIPNPTSNPAVSDQVPFTPSEQAPPQQKVGAENSTDAAAGRHSPELHGSCMAVVIGLVAGIMWF</sequence>
<keyword evidence="2" id="KW-0732">Signal</keyword>
<dbReference type="Proteomes" id="UP000030104">
    <property type="component" value="Unassembled WGS sequence"/>
</dbReference>
<protein>
    <submittedName>
        <fullName evidence="3">Uncharacterized protein</fullName>
    </submittedName>
</protein>
<organism evidence="3 4">
    <name type="scientific">Penicillium italicum</name>
    <name type="common">Blue mold</name>
    <dbReference type="NCBI Taxonomy" id="40296"/>
    <lineage>
        <taxon>Eukaryota</taxon>
        <taxon>Fungi</taxon>
        <taxon>Dikarya</taxon>
        <taxon>Ascomycota</taxon>
        <taxon>Pezizomycotina</taxon>
        <taxon>Eurotiomycetes</taxon>
        <taxon>Eurotiomycetidae</taxon>
        <taxon>Eurotiales</taxon>
        <taxon>Aspergillaceae</taxon>
        <taxon>Penicillium</taxon>
    </lineage>
</organism>
<evidence type="ECO:0000313" key="3">
    <source>
        <dbReference type="EMBL" id="KGO67780.1"/>
    </source>
</evidence>
<dbReference type="EMBL" id="JQGA01001259">
    <property type="protein sequence ID" value="KGO67780.1"/>
    <property type="molecule type" value="Genomic_DNA"/>
</dbReference>
<gene>
    <name evidence="3" type="ORF">PITC_048660</name>
</gene>
<evidence type="ECO:0000256" key="2">
    <source>
        <dbReference type="SAM" id="SignalP"/>
    </source>
</evidence>
<evidence type="ECO:0000256" key="1">
    <source>
        <dbReference type="SAM" id="MobiDB-lite"/>
    </source>
</evidence>